<protein>
    <submittedName>
        <fullName evidence="2">Uncharacterized protein</fullName>
    </submittedName>
</protein>
<feature type="region of interest" description="Disordered" evidence="1">
    <location>
        <begin position="184"/>
        <end position="221"/>
    </location>
</feature>
<dbReference type="AlphaFoldDB" id="D8SR55"/>
<evidence type="ECO:0000313" key="2">
    <source>
        <dbReference type="EMBL" id="EFJ13091.1"/>
    </source>
</evidence>
<reference evidence="2 3" key="1">
    <citation type="journal article" date="2011" name="Science">
        <title>The Selaginella genome identifies genetic changes associated with the evolution of vascular plants.</title>
        <authorList>
            <person name="Banks J.A."/>
            <person name="Nishiyama T."/>
            <person name="Hasebe M."/>
            <person name="Bowman J.L."/>
            <person name="Gribskov M."/>
            <person name="dePamphilis C."/>
            <person name="Albert V.A."/>
            <person name="Aono N."/>
            <person name="Aoyama T."/>
            <person name="Ambrose B.A."/>
            <person name="Ashton N.W."/>
            <person name="Axtell M.J."/>
            <person name="Barker E."/>
            <person name="Barker M.S."/>
            <person name="Bennetzen J.L."/>
            <person name="Bonawitz N.D."/>
            <person name="Chapple C."/>
            <person name="Cheng C."/>
            <person name="Correa L.G."/>
            <person name="Dacre M."/>
            <person name="DeBarry J."/>
            <person name="Dreyer I."/>
            <person name="Elias M."/>
            <person name="Engstrom E.M."/>
            <person name="Estelle M."/>
            <person name="Feng L."/>
            <person name="Finet C."/>
            <person name="Floyd S.K."/>
            <person name="Frommer W.B."/>
            <person name="Fujita T."/>
            <person name="Gramzow L."/>
            <person name="Gutensohn M."/>
            <person name="Harholt J."/>
            <person name="Hattori M."/>
            <person name="Heyl A."/>
            <person name="Hirai T."/>
            <person name="Hiwatashi Y."/>
            <person name="Ishikawa M."/>
            <person name="Iwata M."/>
            <person name="Karol K.G."/>
            <person name="Koehler B."/>
            <person name="Kolukisaoglu U."/>
            <person name="Kubo M."/>
            <person name="Kurata T."/>
            <person name="Lalonde S."/>
            <person name="Li K."/>
            <person name="Li Y."/>
            <person name="Litt A."/>
            <person name="Lyons E."/>
            <person name="Manning G."/>
            <person name="Maruyama T."/>
            <person name="Michael T.P."/>
            <person name="Mikami K."/>
            <person name="Miyazaki S."/>
            <person name="Morinaga S."/>
            <person name="Murata T."/>
            <person name="Mueller-Roeber B."/>
            <person name="Nelson D.R."/>
            <person name="Obara M."/>
            <person name="Oguri Y."/>
            <person name="Olmstead R.G."/>
            <person name="Onodera N."/>
            <person name="Petersen B.L."/>
            <person name="Pils B."/>
            <person name="Prigge M."/>
            <person name="Rensing S.A."/>
            <person name="Riano-Pachon D.M."/>
            <person name="Roberts A.W."/>
            <person name="Sato Y."/>
            <person name="Scheller H.V."/>
            <person name="Schulz B."/>
            <person name="Schulz C."/>
            <person name="Shakirov E.V."/>
            <person name="Shibagaki N."/>
            <person name="Shinohara N."/>
            <person name="Shippen D.E."/>
            <person name="Soerensen I."/>
            <person name="Sotooka R."/>
            <person name="Sugimoto N."/>
            <person name="Sugita M."/>
            <person name="Sumikawa N."/>
            <person name="Tanurdzic M."/>
            <person name="Theissen G."/>
            <person name="Ulvskov P."/>
            <person name="Wakazuki S."/>
            <person name="Weng J.K."/>
            <person name="Willats W.W."/>
            <person name="Wipf D."/>
            <person name="Wolf P.G."/>
            <person name="Yang L."/>
            <person name="Zimmer A.D."/>
            <person name="Zhu Q."/>
            <person name="Mitros T."/>
            <person name="Hellsten U."/>
            <person name="Loque D."/>
            <person name="Otillar R."/>
            <person name="Salamov A."/>
            <person name="Schmutz J."/>
            <person name="Shapiro H."/>
            <person name="Lindquist E."/>
            <person name="Lucas S."/>
            <person name="Rokhsar D."/>
            <person name="Grigoriev I.V."/>
        </authorList>
    </citation>
    <scope>NUCLEOTIDE SEQUENCE [LARGE SCALE GENOMIC DNA]</scope>
</reference>
<gene>
    <name evidence="2" type="ORF">SELMODRAFT_424830</name>
</gene>
<evidence type="ECO:0000256" key="1">
    <source>
        <dbReference type="SAM" id="MobiDB-lite"/>
    </source>
</evidence>
<sequence length="418" mass="46959">MEAVKKRNFTVEGFQWPFSRVAMDWRPGAGTAKLKKISRDINVATPPPPLLSHRSSLVSLRQLNHSPPPPPPHDPNFLSNALRTMSGARLEEGSWWGWNCGTSRSREKLKLLNEIEALINSEENGLNMEGSAKAAEGRLRSLLDICVCSQCQENIENRIALQNMRNKALEDGKVLSAETNVATAKQDDQTAPALEGPKTTTLPETMKRDFRKQESLEKEGEKERRLFLANVKEAMKRDRKLGKYLSFLDNSQNDGLQKDDLCDKHDQDSEALEDPVKVRKDQTPGHKREAIPDVYDAHESWPIGGQASGLEEALSDVTSWNTIKAYPGMIIVEALETFWSSCPTVHVLLLGGHCGNCGFLSSTTNYWKGRVPWKLVNEFNITVDSNSQVKDFKFMMEDCEVIKTLIVIFDHDIILDSP</sequence>
<dbReference type="KEGG" id="smo:SELMODRAFT_424830"/>
<keyword evidence="3" id="KW-1185">Reference proteome</keyword>
<feature type="compositionally biased region" description="Basic and acidic residues" evidence="1">
    <location>
        <begin position="205"/>
        <end position="221"/>
    </location>
</feature>
<accession>D8SR55</accession>
<dbReference type="EMBL" id="GL377635">
    <property type="protein sequence ID" value="EFJ13091.1"/>
    <property type="molecule type" value="Genomic_DNA"/>
</dbReference>
<organism evidence="3">
    <name type="scientific">Selaginella moellendorffii</name>
    <name type="common">Spikemoss</name>
    <dbReference type="NCBI Taxonomy" id="88036"/>
    <lineage>
        <taxon>Eukaryota</taxon>
        <taxon>Viridiplantae</taxon>
        <taxon>Streptophyta</taxon>
        <taxon>Embryophyta</taxon>
        <taxon>Tracheophyta</taxon>
        <taxon>Lycopodiopsida</taxon>
        <taxon>Selaginellales</taxon>
        <taxon>Selaginellaceae</taxon>
        <taxon>Selaginella</taxon>
    </lineage>
</organism>
<dbReference type="HOGENOM" id="CLU_657883_0_0_1"/>
<proteinExistence type="predicted"/>
<name>D8SR55_SELML</name>
<dbReference type="Proteomes" id="UP000001514">
    <property type="component" value="Unassembled WGS sequence"/>
</dbReference>
<evidence type="ECO:0000313" key="3">
    <source>
        <dbReference type="Proteomes" id="UP000001514"/>
    </source>
</evidence>
<dbReference type="InParanoid" id="D8SR55"/>
<dbReference type="Gramene" id="EFJ13091">
    <property type="protein sequence ID" value="EFJ13091"/>
    <property type="gene ID" value="SELMODRAFT_424830"/>
</dbReference>
<feature type="region of interest" description="Disordered" evidence="1">
    <location>
        <begin position="256"/>
        <end position="286"/>
    </location>
</feature>